<evidence type="ECO:0000313" key="3">
    <source>
        <dbReference type="Proteomes" id="UP000298663"/>
    </source>
</evidence>
<accession>A0A4V6A6E5</accession>
<proteinExistence type="predicted"/>
<keyword evidence="3" id="KW-1185">Reference proteome</keyword>
<gene>
    <name evidence="2" type="ORF">L596_008771</name>
</gene>
<feature type="transmembrane region" description="Helical" evidence="1">
    <location>
        <begin position="103"/>
        <end position="123"/>
    </location>
</feature>
<dbReference type="Proteomes" id="UP000298663">
    <property type="component" value="Unassembled WGS sequence"/>
</dbReference>
<name>A0A4V6A6E5_STECR</name>
<feature type="transmembrane region" description="Helical" evidence="1">
    <location>
        <begin position="22"/>
        <end position="42"/>
    </location>
</feature>
<organism evidence="2 3">
    <name type="scientific">Steinernema carpocapsae</name>
    <name type="common">Entomopathogenic nematode</name>
    <dbReference type="NCBI Taxonomy" id="34508"/>
    <lineage>
        <taxon>Eukaryota</taxon>
        <taxon>Metazoa</taxon>
        <taxon>Ecdysozoa</taxon>
        <taxon>Nematoda</taxon>
        <taxon>Chromadorea</taxon>
        <taxon>Rhabditida</taxon>
        <taxon>Tylenchina</taxon>
        <taxon>Panagrolaimomorpha</taxon>
        <taxon>Strongyloidoidea</taxon>
        <taxon>Steinernematidae</taxon>
        <taxon>Steinernema</taxon>
    </lineage>
</organism>
<comment type="caution">
    <text evidence="2">The sequence shown here is derived from an EMBL/GenBank/DDBJ whole genome shotgun (WGS) entry which is preliminary data.</text>
</comment>
<reference evidence="2 3" key="2">
    <citation type="journal article" date="2019" name="G3 (Bethesda)">
        <title>Hybrid Assembly of the Genome of the Entomopathogenic Nematode Steinernema carpocapsae Identifies the X-Chromosome.</title>
        <authorList>
            <person name="Serra L."/>
            <person name="Macchietto M."/>
            <person name="Macias-Munoz A."/>
            <person name="McGill C.J."/>
            <person name="Rodriguez I.M."/>
            <person name="Rodriguez B."/>
            <person name="Murad R."/>
            <person name="Mortazavi A."/>
        </authorList>
    </citation>
    <scope>NUCLEOTIDE SEQUENCE [LARGE SCALE GENOMIC DNA]</scope>
    <source>
        <strain evidence="2 3">ALL</strain>
    </source>
</reference>
<evidence type="ECO:0000313" key="2">
    <source>
        <dbReference type="EMBL" id="TKR94495.1"/>
    </source>
</evidence>
<keyword evidence="1" id="KW-0812">Transmembrane</keyword>
<dbReference type="AlphaFoldDB" id="A0A4V6A6E5"/>
<evidence type="ECO:0008006" key="4">
    <source>
        <dbReference type="Google" id="ProtNLM"/>
    </source>
</evidence>
<feature type="transmembrane region" description="Helical" evidence="1">
    <location>
        <begin position="135"/>
        <end position="160"/>
    </location>
</feature>
<keyword evidence="1" id="KW-0472">Membrane</keyword>
<dbReference type="EMBL" id="AZBU02000002">
    <property type="protein sequence ID" value="TKR94495.1"/>
    <property type="molecule type" value="Genomic_DNA"/>
</dbReference>
<sequence length="313" mass="36346">MELTGVLFYAVKIFIPHVLPDLTVFFSLLLAIINPFSIVFQLRRVTDVSRFGTVFALLLTYFAYLLLSLTIIPKLFVDKFVVHYSFHIFYQKLAILSRNLGPVIVSISSSVLATDRVLIMLVPLRYQKLKLSLKLSIFVLTTNCIIIFVSYSLLFIHFVFHLDTNFFENSFPFKYYGLNACLLLETTLYIVFTIQYRNFTRKFQNQKRHHANHIVVFQMITHTIFCTGPIVFQSIEYFFGTSVDRYGLVQWHEPLLFLIGVVLSSLFILYKLRPQNNSVFAFSTSSRTASSLVFTLAFFTLLLCLKQEYRAES</sequence>
<feature type="transmembrane region" description="Helical" evidence="1">
    <location>
        <begin position="175"/>
        <end position="194"/>
    </location>
</feature>
<evidence type="ECO:0000256" key="1">
    <source>
        <dbReference type="SAM" id="Phobius"/>
    </source>
</evidence>
<feature type="transmembrane region" description="Helical" evidence="1">
    <location>
        <begin position="54"/>
        <end position="76"/>
    </location>
</feature>
<feature type="transmembrane region" description="Helical" evidence="1">
    <location>
        <begin position="214"/>
        <end position="235"/>
    </location>
</feature>
<protein>
    <recommendedName>
        <fullName evidence="4">G-protein coupled receptors family 1 profile domain-containing protein</fullName>
    </recommendedName>
</protein>
<keyword evidence="1" id="KW-1133">Transmembrane helix</keyword>
<feature type="transmembrane region" description="Helical" evidence="1">
    <location>
        <begin position="279"/>
        <end position="303"/>
    </location>
</feature>
<reference evidence="2 3" key="1">
    <citation type="journal article" date="2015" name="Genome Biol.">
        <title>Comparative genomics of Steinernema reveals deeply conserved gene regulatory networks.</title>
        <authorList>
            <person name="Dillman A.R."/>
            <person name="Macchietto M."/>
            <person name="Porter C.F."/>
            <person name="Rogers A."/>
            <person name="Williams B."/>
            <person name="Antoshechkin I."/>
            <person name="Lee M.M."/>
            <person name="Goodwin Z."/>
            <person name="Lu X."/>
            <person name="Lewis E.E."/>
            <person name="Goodrich-Blair H."/>
            <person name="Stock S.P."/>
            <person name="Adams B.J."/>
            <person name="Sternberg P.W."/>
            <person name="Mortazavi A."/>
        </authorList>
    </citation>
    <scope>NUCLEOTIDE SEQUENCE [LARGE SCALE GENOMIC DNA]</scope>
    <source>
        <strain evidence="2 3">ALL</strain>
    </source>
</reference>
<feature type="transmembrane region" description="Helical" evidence="1">
    <location>
        <begin position="255"/>
        <end position="272"/>
    </location>
</feature>